<feature type="non-terminal residue" evidence="1">
    <location>
        <position position="1"/>
    </location>
</feature>
<proteinExistence type="predicted"/>
<evidence type="ECO:0000313" key="1">
    <source>
        <dbReference type="EMBL" id="RPA71641.1"/>
    </source>
</evidence>
<reference evidence="1 2" key="1">
    <citation type="journal article" date="2018" name="Nat. Ecol. Evol.">
        <title>Pezizomycetes genomes reveal the molecular basis of ectomycorrhizal truffle lifestyle.</title>
        <authorList>
            <person name="Murat C."/>
            <person name="Payen T."/>
            <person name="Noel B."/>
            <person name="Kuo A."/>
            <person name="Morin E."/>
            <person name="Chen J."/>
            <person name="Kohler A."/>
            <person name="Krizsan K."/>
            <person name="Balestrini R."/>
            <person name="Da Silva C."/>
            <person name="Montanini B."/>
            <person name="Hainaut M."/>
            <person name="Levati E."/>
            <person name="Barry K.W."/>
            <person name="Belfiori B."/>
            <person name="Cichocki N."/>
            <person name="Clum A."/>
            <person name="Dockter R.B."/>
            <person name="Fauchery L."/>
            <person name="Guy J."/>
            <person name="Iotti M."/>
            <person name="Le Tacon F."/>
            <person name="Lindquist E.A."/>
            <person name="Lipzen A."/>
            <person name="Malagnac F."/>
            <person name="Mello A."/>
            <person name="Molinier V."/>
            <person name="Miyauchi S."/>
            <person name="Poulain J."/>
            <person name="Riccioni C."/>
            <person name="Rubini A."/>
            <person name="Sitrit Y."/>
            <person name="Splivallo R."/>
            <person name="Traeger S."/>
            <person name="Wang M."/>
            <person name="Zifcakova L."/>
            <person name="Wipf D."/>
            <person name="Zambonelli A."/>
            <person name="Paolocci F."/>
            <person name="Nowrousian M."/>
            <person name="Ottonello S."/>
            <person name="Baldrian P."/>
            <person name="Spatafora J.W."/>
            <person name="Henrissat B."/>
            <person name="Nagy L.G."/>
            <person name="Aury J.M."/>
            <person name="Wincker P."/>
            <person name="Grigoriev I.V."/>
            <person name="Bonfante P."/>
            <person name="Martin F.M."/>
        </authorList>
    </citation>
    <scope>NUCLEOTIDE SEQUENCE [LARGE SCALE GENOMIC DNA]</scope>
    <source>
        <strain evidence="1 2">RN42</strain>
    </source>
</reference>
<gene>
    <name evidence="1" type="ORF">BJ508DRAFT_217830</name>
</gene>
<dbReference type="EMBL" id="ML119910">
    <property type="protein sequence ID" value="RPA71641.1"/>
    <property type="molecule type" value="Genomic_DNA"/>
</dbReference>
<organism evidence="1 2">
    <name type="scientific">Ascobolus immersus RN42</name>
    <dbReference type="NCBI Taxonomy" id="1160509"/>
    <lineage>
        <taxon>Eukaryota</taxon>
        <taxon>Fungi</taxon>
        <taxon>Dikarya</taxon>
        <taxon>Ascomycota</taxon>
        <taxon>Pezizomycotina</taxon>
        <taxon>Pezizomycetes</taxon>
        <taxon>Pezizales</taxon>
        <taxon>Ascobolaceae</taxon>
        <taxon>Ascobolus</taxon>
    </lineage>
</organism>
<keyword evidence="2" id="KW-1185">Reference proteome</keyword>
<accession>A0A3N4HH21</accession>
<dbReference type="Proteomes" id="UP000275078">
    <property type="component" value="Unassembled WGS sequence"/>
</dbReference>
<evidence type="ECO:0008006" key="3">
    <source>
        <dbReference type="Google" id="ProtNLM"/>
    </source>
</evidence>
<sequence>RIEPDNRWFKLLVHGVSVVDFGKEEGMEYLRDKINRFNPKVQLASLPRWLLSEDRRKGKAYSSVVIAVHTQEEQNLANKGLYIHGIRKRTSTYYASRRSDQCSHCLKFGHVWQTCKNSPHCKYCAGPHLSTEHACKTYDVKGKSCAHNTPRCFNCKEDHFATSRDCKAVQHFRAGTCDDTPTNTQA</sequence>
<evidence type="ECO:0000313" key="2">
    <source>
        <dbReference type="Proteomes" id="UP000275078"/>
    </source>
</evidence>
<dbReference type="OrthoDB" id="3693395at2759"/>
<name>A0A3N4HH21_ASCIM</name>
<dbReference type="AlphaFoldDB" id="A0A3N4HH21"/>
<protein>
    <recommendedName>
        <fullName evidence="3">CCHC-type domain-containing protein</fullName>
    </recommendedName>
</protein>